<dbReference type="SUPFAM" id="SSF56601">
    <property type="entry name" value="beta-lactamase/transpeptidase-like"/>
    <property type="match status" value="1"/>
</dbReference>
<dbReference type="AlphaFoldDB" id="A0A7G8PMI4"/>
<keyword evidence="2" id="KW-0732">Signal</keyword>
<proteinExistence type="predicted"/>
<evidence type="ECO:0000313" key="4">
    <source>
        <dbReference type="Proteomes" id="UP000515498"/>
    </source>
</evidence>
<dbReference type="InterPro" id="IPR000871">
    <property type="entry name" value="Beta-lactam_class-A"/>
</dbReference>
<dbReference type="KEGG" id="mflu:HZU40_15810"/>
<feature type="region of interest" description="Disordered" evidence="1">
    <location>
        <begin position="32"/>
        <end position="64"/>
    </location>
</feature>
<dbReference type="PANTHER" id="PTHR35333:SF3">
    <property type="entry name" value="BETA-LACTAMASE-TYPE TRANSPEPTIDASE FOLD CONTAINING PROTEIN"/>
    <property type="match status" value="1"/>
</dbReference>
<reference evidence="3 4" key="1">
    <citation type="submission" date="2020-07" db="EMBL/GenBank/DDBJ databases">
        <title>Draft genome sequence of four isobutane-metabolizing strains capable of cometabolically degrading diverse ether contaminants.</title>
        <authorList>
            <person name="Chen W."/>
            <person name="Faulkner N."/>
            <person name="Smith C."/>
            <person name="Hyman M."/>
        </authorList>
    </citation>
    <scope>NUCLEOTIDE SEQUENCE [LARGE SCALE GENOMIC DNA]</scope>
    <source>
        <strain evidence="3 4">2A</strain>
    </source>
</reference>
<dbReference type="GO" id="GO:0030655">
    <property type="term" value="P:beta-lactam antibiotic catabolic process"/>
    <property type="evidence" value="ECO:0007669"/>
    <property type="project" value="InterPro"/>
</dbReference>
<dbReference type="Gene3D" id="3.40.710.10">
    <property type="entry name" value="DD-peptidase/beta-lactamase superfamily"/>
    <property type="match status" value="1"/>
</dbReference>
<name>A0A7G8PMI4_9MYCO</name>
<evidence type="ECO:0008006" key="5">
    <source>
        <dbReference type="Google" id="ProtNLM"/>
    </source>
</evidence>
<dbReference type="InterPro" id="IPR012338">
    <property type="entry name" value="Beta-lactam/transpept-like"/>
</dbReference>
<gene>
    <name evidence="3" type="ORF">HZU40_15810</name>
</gene>
<evidence type="ECO:0000256" key="1">
    <source>
        <dbReference type="SAM" id="MobiDB-lite"/>
    </source>
</evidence>
<accession>A0A7G8PMI4</accession>
<dbReference type="PROSITE" id="PS51257">
    <property type="entry name" value="PROKAR_LIPOPROTEIN"/>
    <property type="match status" value="1"/>
</dbReference>
<dbReference type="Proteomes" id="UP000515498">
    <property type="component" value="Chromosome"/>
</dbReference>
<dbReference type="GO" id="GO:0046677">
    <property type="term" value="P:response to antibiotic"/>
    <property type="evidence" value="ECO:0007669"/>
    <property type="project" value="InterPro"/>
</dbReference>
<dbReference type="RefSeq" id="WP_187098960.1">
    <property type="nucleotide sequence ID" value="NZ_CP059894.1"/>
</dbReference>
<evidence type="ECO:0000256" key="2">
    <source>
        <dbReference type="SAM" id="SignalP"/>
    </source>
</evidence>
<feature type="signal peptide" evidence="2">
    <location>
        <begin position="1"/>
        <end position="24"/>
    </location>
</feature>
<evidence type="ECO:0000313" key="3">
    <source>
        <dbReference type="EMBL" id="QNJ95550.1"/>
    </source>
</evidence>
<dbReference type="PANTHER" id="PTHR35333">
    <property type="entry name" value="BETA-LACTAMASE"/>
    <property type="match status" value="1"/>
</dbReference>
<dbReference type="GO" id="GO:0008800">
    <property type="term" value="F:beta-lactamase activity"/>
    <property type="evidence" value="ECO:0007669"/>
    <property type="project" value="InterPro"/>
</dbReference>
<feature type="chain" id="PRO_5028880315" description="Beta-lactamase class A" evidence="2">
    <location>
        <begin position="25"/>
        <end position="314"/>
    </location>
</feature>
<sequence>MRARPSKLMTVTATVLCTGALVSACEAKVYGTPPPPPESPQLTVIAPLGNSAPLPETPPDQPTAAFDGLDMRIRQATAEAARSGADITVAILDRNTGQLVTNGAADTVAIASVVKLFIADDLLLQESKGQTTLSPDDRRMLDVMLRSSDDSAAEVFWNRSGGSAIINRVVARYGLSATRPPGNGRWYNTTSTVTDLVRYYDMLLAGTGGLPLADASIILSNLAESTPTAPDGMVPGGVYPQRFGIPEGLPAEPVAVKQGWMCCIGADWMHLSTGVIGPDRRYVMAISSMQAADATKARQTITQAVATIFPGGRI</sequence>
<organism evidence="3 4">
    <name type="scientific">Mycolicibacterium fluoranthenivorans</name>
    <dbReference type="NCBI Taxonomy" id="258505"/>
    <lineage>
        <taxon>Bacteria</taxon>
        <taxon>Bacillati</taxon>
        <taxon>Actinomycetota</taxon>
        <taxon>Actinomycetes</taxon>
        <taxon>Mycobacteriales</taxon>
        <taxon>Mycobacteriaceae</taxon>
        <taxon>Mycolicibacterium</taxon>
    </lineage>
</organism>
<dbReference type="EMBL" id="CP059894">
    <property type="protein sequence ID" value="QNJ95550.1"/>
    <property type="molecule type" value="Genomic_DNA"/>
</dbReference>
<protein>
    <recommendedName>
        <fullName evidence="5">Beta-lactamase class A</fullName>
    </recommendedName>
</protein>